<reference evidence="5 6" key="1">
    <citation type="journal article" date="2018" name="BMC Genomics">
        <title>Genomic evidence for intraspecific hybridization in a clonal and extremely halotolerant yeast.</title>
        <authorList>
            <person name="Gostincar C."/>
            <person name="Stajich J.E."/>
            <person name="Zupancic J."/>
            <person name="Zalar P."/>
            <person name="Gunde-Cimerman N."/>
        </authorList>
    </citation>
    <scope>NUCLEOTIDE SEQUENCE [LARGE SCALE GENOMIC DNA]</scope>
    <source>
        <strain evidence="4 6">EXF-6651</strain>
        <strain evidence="3 5">EXF-6669</strain>
    </source>
</reference>
<evidence type="ECO:0000256" key="1">
    <source>
        <dbReference type="SAM" id="MobiDB-lite"/>
    </source>
</evidence>
<sequence length="301" mass="33114">MAPSLPDLPSDHHEDTVDGKVNTGDDHSTRAKKSPLEMISKGACLPGIPQHPTFQEHRQWMLEKMALSFRVFARKGYTDGLAGHISVRDPEWPHTFWTNPLAKHYGLMKASDMILVDYSGKPVGGNTSLPANGAGFQIHSAIHKRRPDVAAAAHTHSPYGLAWSPFGRPLEMLTQNAAYLYDDAQGVYDDFGGVVFTEKEGEKIGDALGPKGKGLMLRNHGLLTVGNTVDEACFLMTLMERCCQVQLLAEAAAANGVPKTYLSDEAAKYTFEMSSTPETLYWEAQPDLEFEAHMCNEDHRG</sequence>
<evidence type="ECO:0000259" key="2">
    <source>
        <dbReference type="SMART" id="SM01007"/>
    </source>
</evidence>
<dbReference type="SUPFAM" id="SSF53639">
    <property type="entry name" value="AraD/HMP-PK domain-like"/>
    <property type="match status" value="1"/>
</dbReference>
<dbReference type="GO" id="GO:0005856">
    <property type="term" value="C:cytoskeleton"/>
    <property type="evidence" value="ECO:0007669"/>
    <property type="project" value="TreeGrafter"/>
</dbReference>
<dbReference type="EMBL" id="QWIL01001074">
    <property type="protein sequence ID" value="RMY08190.1"/>
    <property type="molecule type" value="Genomic_DNA"/>
</dbReference>
<dbReference type="InterPro" id="IPR036409">
    <property type="entry name" value="Aldolase_II/adducin_N_sf"/>
</dbReference>
<organism evidence="4 6">
    <name type="scientific">Hortaea werneckii</name>
    <name type="common">Black yeast</name>
    <name type="synonym">Cladosporium werneckii</name>
    <dbReference type="NCBI Taxonomy" id="91943"/>
    <lineage>
        <taxon>Eukaryota</taxon>
        <taxon>Fungi</taxon>
        <taxon>Dikarya</taxon>
        <taxon>Ascomycota</taxon>
        <taxon>Pezizomycotina</taxon>
        <taxon>Dothideomycetes</taxon>
        <taxon>Dothideomycetidae</taxon>
        <taxon>Mycosphaerellales</taxon>
        <taxon>Teratosphaeriaceae</taxon>
        <taxon>Hortaea</taxon>
    </lineage>
</organism>
<dbReference type="OrthoDB" id="3238794at2759"/>
<dbReference type="GO" id="GO:0051015">
    <property type="term" value="F:actin filament binding"/>
    <property type="evidence" value="ECO:0007669"/>
    <property type="project" value="TreeGrafter"/>
</dbReference>
<evidence type="ECO:0000313" key="5">
    <source>
        <dbReference type="Proteomes" id="UP000271337"/>
    </source>
</evidence>
<evidence type="ECO:0000313" key="4">
    <source>
        <dbReference type="EMBL" id="RMY38226.1"/>
    </source>
</evidence>
<feature type="domain" description="Class II aldolase/adducin N-terminal" evidence="2">
    <location>
        <begin position="63"/>
        <end position="247"/>
    </location>
</feature>
<dbReference type="PANTHER" id="PTHR10672:SF25">
    <property type="entry name" value="MEIOTICALLY UP-REGULATED GENE 14 PROTEIN"/>
    <property type="match status" value="1"/>
</dbReference>
<name>A0A3M7BEU8_HORWE</name>
<dbReference type="Proteomes" id="UP000271337">
    <property type="component" value="Unassembled WGS sequence"/>
</dbReference>
<dbReference type="Gene3D" id="3.40.225.10">
    <property type="entry name" value="Class II aldolase/adducin N-terminal domain"/>
    <property type="match status" value="1"/>
</dbReference>
<dbReference type="FunFam" id="3.40.225.10:FF:000009">
    <property type="entry name" value="Class II aldolase/adducin N-terminal"/>
    <property type="match status" value="1"/>
</dbReference>
<dbReference type="NCBIfam" id="NF004855">
    <property type="entry name" value="PRK06208.1"/>
    <property type="match status" value="1"/>
</dbReference>
<evidence type="ECO:0000313" key="3">
    <source>
        <dbReference type="EMBL" id="RMY08190.1"/>
    </source>
</evidence>
<comment type="caution">
    <text evidence="4">The sequence shown here is derived from an EMBL/GenBank/DDBJ whole genome shotgun (WGS) entry which is preliminary data.</text>
</comment>
<evidence type="ECO:0000313" key="6">
    <source>
        <dbReference type="Proteomes" id="UP000276864"/>
    </source>
</evidence>
<feature type="region of interest" description="Disordered" evidence="1">
    <location>
        <begin position="1"/>
        <end position="36"/>
    </location>
</feature>
<dbReference type="Proteomes" id="UP000276864">
    <property type="component" value="Unassembled WGS sequence"/>
</dbReference>
<dbReference type="InterPro" id="IPR051017">
    <property type="entry name" value="Aldolase-II_Adducin_sf"/>
</dbReference>
<dbReference type="InterPro" id="IPR001303">
    <property type="entry name" value="Aldolase_II/adducin_N"/>
</dbReference>
<dbReference type="EMBL" id="QWIM01000185">
    <property type="protein sequence ID" value="RMY38226.1"/>
    <property type="molecule type" value="Genomic_DNA"/>
</dbReference>
<gene>
    <name evidence="4" type="ORF">D0866_02739</name>
    <name evidence="3" type="ORF">D0867_09113</name>
</gene>
<dbReference type="AlphaFoldDB" id="A0A3M7BEU8"/>
<feature type="compositionally biased region" description="Basic and acidic residues" evidence="1">
    <location>
        <begin position="9"/>
        <end position="29"/>
    </location>
</feature>
<dbReference type="Pfam" id="PF00596">
    <property type="entry name" value="Aldolase_II"/>
    <property type="match status" value="1"/>
</dbReference>
<proteinExistence type="predicted"/>
<accession>A0A3M7BEU8</accession>
<protein>
    <recommendedName>
        <fullName evidence="2">Class II aldolase/adducin N-terminal domain-containing protein</fullName>
    </recommendedName>
</protein>
<dbReference type="PANTHER" id="PTHR10672">
    <property type="entry name" value="ADDUCIN"/>
    <property type="match status" value="1"/>
</dbReference>
<dbReference type="SMART" id="SM01007">
    <property type="entry name" value="Aldolase_II"/>
    <property type="match status" value="1"/>
</dbReference>